<dbReference type="InterPro" id="IPR045840">
    <property type="entry name" value="Ariadne"/>
</dbReference>
<reference evidence="13 14" key="1">
    <citation type="journal article" date="2023" name="BMC Biol.">
        <title>The compact genome of the sponge Oopsacas minuta (Hexactinellida) is lacking key metazoan core genes.</title>
        <authorList>
            <person name="Santini S."/>
            <person name="Schenkelaars Q."/>
            <person name="Jourda C."/>
            <person name="Duchesne M."/>
            <person name="Belahbib H."/>
            <person name="Rocher C."/>
            <person name="Selva M."/>
            <person name="Riesgo A."/>
            <person name="Vervoort M."/>
            <person name="Leys S.P."/>
            <person name="Kodjabachian L."/>
            <person name="Le Bivic A."/>
            <person name="Borchiellini C."/>
            <person name="Claverie J.M."/>
            <person name="Renard E."/>
        </authorList>
    </citation>
    <scope>NUCLEOTIDE SEQUENCE [LARGE SCALE GENOMIC DNA]</scope>
    <source>
        <strain evidence="13">SPO-2</strain>
    </source>
</reference>
<dbReference type="EC" id="2.3.2.31" evidence="2"/>
<evidence type="ECO:0000256" key="6">
    <source>
        <dbReference type="ARBA" id="ARBA00022771"/>
    </source>
</evidence>
<dbReference type="PROSITE" id="PS50089">
    <property type="entry name" value="ZF_RING_2"/>
    <property type="match status" value="1"/>
</dbReference>
<dbReference type="FunFam" id="1.20.120.1750:FF:000002">
    <property type="entry name" value="RBR-type E3 ubiquitin transferase"/>
    <property type="match status" value="1"/>
</dbReference>
<evidence type="ECO:0000256" key="1">
    <source>
        <dbReference type="ARBA" id="ARBA00001798"/>
    </source>
</evidence>
<evidence type="ECO:0000256" key="10">
    <source>
        <dbReference type="SAM" id="MobiDB-lite"/>
    </source>
</evidence>
<dbReference type="GO" id="GO:0016567">
    <property type="term" value="P:protein ubiquitination"/>
    <property type="evidence" value="ECO:0007669"/>
    <property type="project" value="InterPro"/>
</dbReference>
<evidence type="ECO:0000259" key="11">
    <source>
        <dbReference type="PROSITE" id="PS50089"/>
    </source>
</evidence>
<dbReference type="Pfam" id="PF01485">
    <property type="entry name" value="IBR"/>
    <property type="match status" value="1"/>
</dbReference>
<dbReference type="PROSITE" id="PS51873">
    <property type="entry name" value="TRIAD"/>
    <property type="match status" value="1"/>
</dbReference>
<feature type="compositionally biased region" description="Acidic residues" evidence="10">
    <location>
        <begin position="15"/>
        <end position="31"/>
    </location>
</feature>
<dbReference type="SMART" id="SM00647">
    <property type="entry name" value="IBR"/>
    <property type="match status" value="2"/>
</dbReference>
<dbReference type="AlphaFoldDB" id="A0AAV7K3W4"/>
<evidence type="ECO:0000256" key="3">
    <source>
        <dbReference type="ARBA" id="ARBA00022679"/>
    </source>
</evidence>
<dbReference type="Gene3D" id="3.30.40.10">
    <property type="entry name" value="Zinc/RING finger domain, C3HC4 (zinc finger)"/>
    <property type="match status" value="1"/>
</dbReference>
<comment type="catalytic activity">
    <reaction evidence="1">
        <text>[E2 ubiquitin-conjugating enzyme]-S-ubiquitinyl-L-cysteine + [acceptor protein]-L-lysine = [E2 ubiquitin-conjugating enzyme]-L-cysteine + [acceptor protein]-N(6)-ubiquitinyl-L-lysine.</text>
        <dbReference type="EC" id="2.3.2.31"/>
    </reaction>
</comment>
<dbReference type="InterPro" id="IPR031127">
    <property type="entry name" value="E3_UB_ligase_RBR"/>
</dbReference>
<keyword evidence="6 9" id="KW-0863">Zinc-finger</keyword>
<dbReference type="GO" id="GO:0061630">
    <property type="term" value="F:ubiquitin protein ligase activity"/>
    <property type="evidence" value="ECO:0007669"/>
    <property type="project" value="UniProtKB-EC"/>
</dbReference>
<accession>A0AAV7K3W4</accession>
<evidence type="ECO:0000256" key="2">
    <source>
        <dbReference type="ARBA" id="ARBA00012251"/>
    </source>
</evidence>
<dbReference type="SUPFAM" id="SSF57850">
    <property type="entry name" value="RING/U-box"/>
    <property type="match status" value="3"/>
</dbReference>
<keyword evidence="4" id="KW-0479">Metal-binding</keyword>
<keyword evidence="7" id="KW-0833">Ubl conjugation pathway</keyword>
<protein>
    <recommendedName>
        <fullName evidence="2">RBR-type E3 ubiquitin transferase</fullName>
        <ecNumber evidence="2">2.3.2.31</ecNumber>
    </recommendedName>
</protein>
<dbReference type="SMART" id="SM00184">
    <property type="entry name" value="RING"/>
    <property type="match status" value="1"/>
</dbReference>
<dbReference type="InterPro" id="IPR017907">
    <property type="entry name" value="Znf_RING_CS"/>
</dbReference>
<dbReference type="InterPro" id="IPR002867">
    <property type="entry name" value="IBR_dom"/>
</dbReference>
<dbReference type="Pfam" id="PF19422">
    <property type="entry name" value="Ariadne"/>
    <property type="match status" value="1"/>
</dbReference>
<dbReference type="EMBL" id="JAKMXF010000166">
    <property type="protein sequence ID" value="KAI6655878.1"/>
    <property type="molecule type" value="Genomic_DNA"/>
</dbReference>
<evidence type="ECO:0000259" key="12">
    <source>
        <dbReference type="PROSITE" id="PS51873"/>
    </source>
</evidence>
<evidence type="ECO:0000256" key="5">
    <source>
        <dbReference type="ARBA" id="ARBA00022737"/>
    </source>
</evidence>
<feature type="domain" description="RING-type" evidence="11">
    <location>
        <begin position="137"/>
        <end position="182"/>
    </location>
</feature>
<evidence type="ECO:0000313" key="14">
    <source>
        <dbReference type="Proteomes" id="UP001165289"/>
    </source>
</evidence>
<evidence type="ECO:0000256" key="8">
    <source>
        <dbReference type="ARBA" id="ARBA00022833"/>
    </source>
</evidence>
<evidence type="ECO:0000256" key="9">
    <source>
        <dbReference type="PROSITE-ProRule" id="PRU00175"/>
    </source>
</evidence>
<evidence type="ECO:0000313" key="13">
    <source>
        <dbReference type="EMBL" id="KAI6655878.1"/>
    </source>
</evidence>
<proteinExistence type="predicted"/>
<evidence type="ECO:0000256" key="4">
    <source>
        <dbReference type="ARBA" id="ARBA00022723"/>
    </source>
</evidence>
<keyword evidence="14" id="KW-1185">Reference proteome</keyword>
<dbReference type="InterPro" id="IPR013083">
    <property type="entry name" value="Znf_RING/FYVE/PHD"/>
</dbReference>
<keyword evidence="8" id="KW-0862">Zinc</keyword>
<organism evidence="13 14">
    <name type="scientific">Oopsacas minuta</name>
    <dbReference type="NCBI Taxonomy" id="111878"/>
    <lineage>
        <taxon>Eukaryota</taxon>
        <taxon>Metazoa</taxon>
        <taxon>Porifera</taxon>
        <taxon>Hexactinellida</taxon>
        <taxon>Hexasterophora</taxon>
        <taxon>Lyssacinosida</taxon>
        <taxon>Leucopsacidae</taxon>
        <taxon>Oopsacas</taxon>
    </lineage>
</organism>
<feature type="region of interest" description="Disordered" evidence="10">
    <location>
        <begin position="1"/>
        <end position="56"/>
    </location>
</feature>
<dbReference type="Pfam" id="PF22191">
    <property type="entry name" value="IBR_1"/>
    <property type="match status" value="1"/>
</dbReference>
<feature type="domain" description="RING-type" evidence="12">
    <location>
        <begin position="133"/>
        <end position="337"/>
    </location>
</feature>
<dbReference type="PANTHER" id="PTHR11685">
    <property type="entry name" value="RBR FAMILY RING FINGER AND IBR DOMAIN-CONTAINING"/>
    <property type="match status" value="1"/>
</dbReference>
<dbReference type="Proteomes" id="UP001165289">
    <property type="component" value="Unassembled WGS sequence"/>
</dbReference>
<dbReference type="GO" id="GO:0008270">
    <property type="term" value="F:zinc ion binding"/>
    <property type="evidence" value="ECO:0007669"/>
    <property type="project" value="UniProtKB-KW"/>
</dbReference>
<keyword evidence="5" id="KW-0677">Repeat</keyword>
<dbReference type="InterPro" id="IPR001841">
    <property type="entry name" value="Znf_RING"/>
</dbReference>
<name>A0AAV7K3W4_9METZ</name>
<keyword evidence="3" id="KW-0808">Transferase</keyword>
<gene>
    <name evidence="13" type="ORF">LOD99_1612</name>
</gene>
<dbReference type="InterPro" id="IPR044066">
    <property type="entry name" value="TRIAD_supradom"/>
</dbReference>
<evidence type="ECO:0000256" key="7">
    <source>
        <dbReference type="ARBA" id="ARBA00022786"/>
    </source>
</evidence>
<dbReference type="PROSITE" id="PS00518">
    <property type="entry name" value="ZF_RING_1"/>
    <property type="match status" value="1"/>
</dbReference>
<comment type="caution">
    <text evidence="13">The sequence shown here is derived from an EMBL/GenBank/DDBJ whole genome shotgun (WGS) entry which is preliminary data.</text>
</comment>
<sequence length="496" mass="57015">MSQDDGIEDTTSNASDDDDDDDDGDGGDDYDPYAPGLSEGEMDSQDLGDISPTTDPESYNYKCLSFSDAKKSLESDAKITSDKLKVSLENVQFMLHFYFYDVDKLEKVYLEDSNKVLEETNLIPKSNAKTVVMPDYCPICYDQCDLVVFNCKHSFCLSCVSTHIEIHISSGNALKIECLQCSLLLNRHFVVSCIKDVQLIDKYDKFLLKNLIETHPLYCWCPGPDCGCIVKVDFSASKPVTCQMCSTLFCYICKHNYHAPSPCTQFKNWLKKCQDDSETMNYICANTKDCPQCKVSIEKSGGCNHMCCRNCHWDFCWMCLGSWKAHATEYYECSKYKTDPSIGDGGNSARESLNKYLHYYSRWKNHIQSLELEEQTRSQINEHIQGQIKLGNGTWIDWQYLLDAVDLLLKCRYTLKFTYAYAYYLEGPWKEMFEYHQAQLEREIENLSWKIEHSKQTDTVGIVKQMNITKQKRLTLLHQFTSEGETTQLKVTSSES</sequence>
<dbReference type="Gene3D" id="1.20.120.1750">
    <property type="match status" value="1"/>
</dbReference>